<dbReference type="PROSITE" id="PS50927">
    <property type="entry name" value="BULB_LECTIN"/>
    <property type="match status" value="1"/>
</dbReference>
<feature type="domain" description="Protein kinase" evidence="14">
    <location>
        <begin position="504"/>
        <end position="789"/>
    </location>
</feature>
<dbReference type="Pfam" id="PF00069">
    <property type="entry name" value="Pkinase"/>
    <property type="match status" value="1"/>
</dbReference>
<feature type="transmembrane region" description="Helical" evidence="12">
    <location>
        <begin position="436"/>
        <end position="460"/>
    </location>
</feature>
<dbReference type="InParanoid" id="A0A251T585"/>
<comment type="catalytic activity">
    <reaction evidence="10 11">
        <text>L-seryl-[protein] + ATP = O-phospho-L-seryl-[protein] + ADP + H(+)</text>
        <dbReference type="Rhea" id="RHEA:17989"/>
        <dbReference type="Rhea" id="RHEA-COMP:9863"/>
        <dbReference type="Rhea" id="RHEA-COMP:11604"/>
        <dbReference type="ChEBI" id="CHEBI:15378"/>
        <dbReference type="ChEBI" id="CHEBI:29999"/>
        <dbReference type="ChEBI" id="CHEBI:30616"/>
        <dbReference type="ChEBI" id="CHEBI:83421"/>
        <dbReference type="ChEBI" id="CHEBI:456216"/>
        <dbReference type="EC" id="2.7.11.1"/>
    </reaction>
</comment>
<dbReference type="Proteomes" id="UP000215914">
    <property type="component" value="Chromosome 12"/>
</dbReference>
<dbReference type="Gene3D" id="3.30.200.20">
    <property type="entry name" value="Phosphorylase Kinase, domain 1"/>
    <property type="match status" value="1"/>
</dbReference>
<dbReference type="CDD" id="cd01098">
    <property type="entry name" value="PAN_AP_plant"/>
    <property type="match status" value="1"/>
</dbReference>
<evidence type="ECO:0000256" key="11">
    <source>
        <dbReference type="PIRNR" id="PIRNR000641"/>
    </source>
</evidence>
<keyword evidence="18" id="KW-1185">Reference proteome</keyword>
<evidence type="ECO:0000256" key="5">
    <source>
        <dbReference type="ARBA" id="ARBA00022777"/>
    </source>
</evidence>
<dbReference type="FunFam" id="2.90.10.10:FF:000004">
    <property type="entry name" value="G-type lectin S-receptor-like serine/threonine-protein kinase"/>
    <property type="match status" value="1"/>
</dbReference>
<dbReference type="SMART" id="SM00473">
    <property type="entry name" value="PAN_AP"/>
    <property type="match status" value="1"/>
</dbReference>
<keyword evidence="3 13" id="KW-0732">Signal</keyword>
<dbReference type="SMART" id="SM00220">
    <property type="entry name" value="S_TKc"/>
    <property type="match status" value="1"/>
</dbReference>
<dbReference type="CDD" id="cd14066">
    <property type="entry name" value="STKc_IRAK"/>
    <property type="match status" value="1"/>
</dbReference>
<keyword evidence="12" id="KW-0472">Membrane</keyword>
<dbReference type="InterPro" id="IPR036426">
    <property type="entry name" value="Bulb-type_lectin_dom_sf"/>
</dbReference>
<keyword evidence="7" id="KW-1015">Disulfide bond</keyword>
<dbReference type="OrthoDB" id="4062651at2759"/>
<dbReference type="InterPro" id="IPR024171">
    <property type="entry name" value="SRK-like_kinase"/>
</dbReference>
<dbReference type="Pfam" id="PF00954">
    <property type="entry name" value="S_locus_glycop"/>
    <property type="match status" value="1"/>
</dbReference>
<feature type="signal peptide" evidence="13">
    <location>
        <begin position="1"/>
        <end position="18"/>
    </location>
</feature>
<dbReference type="AlphaFoldDB" id="A0A251T585"/>
<dbReference type="PROSITE" id="PS50011">
    <property type="entry name" value="PROTEIN_KINASE_DOM"/>
    <property type="match status" value="1"/>
</dbReference>
<keyword evidence="5 11" id="KW-0418">Kinase</keyword>
<organism evidence="17 18">
    <name type="scientific">Helianthus annuus</name>
    <name type="common">Common sunflower</name>
    <dbReference type="NCBI Taxonomy" id="4232"/>
    <lineage>
        <taxon>Eukaryota</taxon>
        <taxon>Viridiplantae</taxon>
        <taxon>Streptophyta</taxon>
        <taxon>Embryophyta</taxon>
        <taxon>Tracheophyta</taxon>
        <taxon>Spermatophyta</taxon>
        <taxon>Magnoliopsida</taxon>
        <taxon>eudicotyledons</taxon>
        <taxon>Gunneridae</taxon>
        <taxon>Pentapetalae</taxon>
        <taxon>asterids</taxon>
        <taxon>campanulids</taxon>
        <taxon>Asterales</taxon>
        <taxon>Asteraceae</taxon>
        <taxon>Asteroideae</taxon>
        <taxon>Heliantheae alliance</taxon>
        <taxon>Heliantheae</taxon>
        <taxon>Helianthus</taxon>
    </lineage>
</organism>
<dbReference type="GO" id="GO:0004674">
    <property type="term" value="F:protein serine/threonine kinase activity"/>
    <property type="evidence" value="ECO:0000318"/>
    <property type="project" value="GO_Central"/>
</dbReference>
<feature type="domain" description="Apple" evidence="16">
    <location>
        <begin position="335"/>
        <end position="415"/>
    </location>
</feature>
<dbReference type="SMART" id="SM00108">
    <property type="entry name" value="B_lectin"/>
    <property type="match status" value="1"/>
</dbReference>
<feature type="domain" description="Bulb-type lectin" evidence="15">
    <location>
        <begin position="23"/>
        <end position="144"/>
    </location>
</feature>
<comment type="catalytic activity">
    <reaction evidence="9 11">
        <text>L-threonyl-[protein] + ATP = O-phospho-L-threonyl-[protein] + ADP + H(+)</text>
        <dbReference type="Rhea" id="RHEA:46608"/>
        <dbReference type="Rhea" id="RHEA-COMP:11060"/>
        <dbReference type="Rhea" id="RHEA-COMP:11605"/>
        <dbReference type="ChEBI" id="CHEBI:15378"/>
        <dbReference type="ChEBI" id="CHEBI:30013"/>
        <dbReference type="ChEBI" id="CHEBI:30616"/>
        <dbReference type="ChEBI" id="CHEBI:61977"/>
        <dbReference type="ChEBI" id="CHEBI:456216"/>
        <dbReference type="EC" id="2.7.11.1"/>
    </reaction>
</comment>
<evidence type="ECO:0000256" key="9">
    <source>
        <dbReference type="ARBA" id="ARBA00047899"/>
    </source>
</evidence>
<evidence type="ECO:0000256" key="12">
    <source>
        <dbReference type="SAM" id="Phobius"/>
    </source>
</evidence>
<dbReference type="PIRSF" id="PIRSF000641">
    <property type="entry name" value="SRK"/>
    <property type="match status" value="1"/>
</dbReference>
<reference evidence="18" key="1">
    <citation type="journal article" date="2017" name="Nature">
        <title>The sunflower genome provides insights into oil metabolism, flowering and Asterid evolution.</title>
        <authorList>
            <person name="Badouin H."/>
            <person name="Gouzy J."/>
            <person name="Grassa C.J."/>
            <person name="Murat F."/>
            <person name="Staton S.E."/>
            <person name="Cottret L."/>
            <person name="Lelandais-Briere C."/>
            <person name="Owens G.L."/>
            <person name="Carrere S."/>
            <person name="Mayjonade B."/>
            <person name="Legrand L."/>
            <person name="Gill N."/>
            <person name="Kane N.C."/>
            <person name="Bowers J.E."/>
            <person name="Hubner S."/>
            <person name="Bellec A."/>
            <person name="Berard A."/>
            <person name="Berges H."/>
            <person name="Blanchet N."/>
            <person name="Boniface M.C."/>
            <person name="Brunel D."/>
            <person name="Catrice O."/>
            <person name="Chaidir N."/>
            <person name="Claudel C."/>
            <person name="Donnadieu C."/>
            <person name="Faraut T."/>
            <person name="Fievet G."/>
            <person name="Helmstetter N."/>
            <person name="King M."/>
            <person name="Knapp S.J."/>
            <person name="Lai Z."/>
            <person name="Le Paslier M.C."/>
            <person name="Lippi Y."/>
            <person name="Lorenzon L."/>
            <person name="Mandel J.R."/>
            <person name="Marage G."/>
            <person name="Marchand G."/>
            <person name="Marquand E."/>
            <person name="Bret-Mestries E."/>
            <person name="Morien E."/>
            <person name="Nambeesan S."/>
            <person name="Nguyen T."/>
            <person name="Pegot-Espagnet P."/>
            <person name="Pouilly N."/>
            <person name="Raftis F."/>
            <person name="Sallet E."/>
            <person name="Schiex T."/>
            <person name="Thomas J."/>
            <person name="Vandecasteele C."/>
            <person name="Vares D."/>
            <person name="Vear F."/>
            <person name="Vautrin S."/>
            <person name="Crespi M."/>
            <person name="Mangin B."/>
            <person name="Burke J.M."/>
            <person name="Salse J."/>
            <person name="Munos S."/>
            <person name="Vincourt P."/>
            <person name="Rieseberg L.H."/>
            <person name="Langlade N.B."/>
        </authorList>
    </citation>
    <scope>NUCLEOTIDE SEQUENCE [LARGE SCALE GENOMIC DNA]</scope>
    <source>
        <strain evidence="18">cv. SF193</strain>
    </source>
</reference>
<dbReference type="EMBL" id="CM007901">
    <property type="protein sequence ID" value="OTG05822.1"/>
    <property type="molecule type" value="Genomic_DNA"/>
</dbReference>
<evidence type="ECO:0000313" key="17">
    <source>
        <dbReference type="EMBL" id="OTG05822.1"/>
    </source>
</evidence>
<keyword evidence="1 11" id="KW-0723">Serine/threonine-protein kinase</keyword>
<comment type="similarity">
    <text evidence="11">Belongs to the protein kinase superfamily. Ser/Thr protein kinase family.</text>
</comment>
<dbReference type="PROSITE" id="PS00108">
    <property type="entry name" value="PROTEIN_KINASE_ST"/>
    <property type="match status" value="1"/>
</dbReference>
<evidence type="ECO:0000313" key="18">
    <source>
        <dbReference type="Proteomes" id="UP000215914"/>
    </source>
</evidence>
<protein>
    <recommendedName>
        <fullName evidence="11">Receptor-like serine/threonine-protein kinase</fullName>
        <ecNumber evidence="11">2.7.11.1</ecNumber>
    </recommendedName>
</protein>
<keyword evidence="8" id="KW-0325">Glycoprotein</keyword>
<evidence type="ECO:0000256" key="3">
    <source>
        <dbReference type="ARBA" id="ARBA00022729"/>
    </source>
</evidence>
<proteinExistence type="inferred from homology"/>
<dbReference type="SUPFAM" id="SSF51110">
    <property type="entry name" value="alpha-D-mannose-specific plant lectins"/>
    <property type="match status" value="1"/>
</dbReference>
<dbReference type="Pfam" id="PF01453">
    <property type="entry name" value="B_lectin"/>
    <property type="match status" value="1"/>
</dbReference>
<accession>A0A251T585</accession>
<dbReference type="PANTHER" id="PTHR32444:SF224">
    <property type="entry name" value="NON-SPECIFIC SERINE_THREONINE PROTEIN KINASE"/>
    <property type="match status" value="1"/>
</dbReference>
<keyword evidence="12" id="KW-0812">Transmembrane</keyword>
<evidence type="ECO:0000256" key="10">
    <source>
        <dbReference type="ARBA" id="ARBA00048679"/>
    </source>
</evidence>
<evidence type="ECO:0000259" key="14">
    <source>
        <dbReference type="PROSITE" id="PS50011"/>
    </source>
</evidence>
<evidence type="ECO:0000256" key="4">
    <source>
        <dbReference type="ARBA" id="ARBA00022741"/>
    </source>
</evidence>
<keyword evidence="6 11" id="KW-0067">ATP-binding</keyword>
<evidence type="ECO:0000256" key="2">
    <source>
        <dbReference type="ARBA" id="ARBA00022679"/>
    </source>
</evidence>
<evidence type="ECO:0000256" key="7">
    <source>
        <dbReference type="ARBA" id="ARBA00023157"/>
    </source>
</evidence>
<sequence length="814" mass="92130">MEALYNLVLFCVLFSILATCTVQDTITVDQVIRDGDTLVSASEIYELGFFSPGRSTNRFMGIWYKNISPQTVVWVANRETPITDLSGVFRVATNGSLLVIAGSNKTTVWSSETPTTINPVAQLLDSGNLVVRRNGEESFIWQSFDYPGDTFLPGMKLGKDLVSGLDRRWRPWKSLDDPSPGEFEGLMDTNGFPQVFIHHGSVPLTRSGPWNGNTFSGNPSHSPSSPINLKFVFDDKEVYFMFTIANNSLLSRAYMNPEGYFLHMIWVDRSHQWFTYWQQYINICTRFGLCGPNGWCNPDNSPSCSCMEGFEPRQPADWSASDWSSGCQRRTPLECPKGDGFRVFKNIKLPDTRRSWYNRSMTLDECMSTCKSNCSCIAYANIEITRGGTGCLLWFDDLVDVRTVEEGQDLYVRMSQSDITINESTSKPSYNKKRGIIIAAVSISSCLVTIILILVIVYAWNKKKTPDERIKIVDEEYNKQSQHDDDMELSYFSLVEISMSTKDFSNDKKLGQGGFGPVYMGVLDDGREIAVKKLSKTSRQGVNEFRNELKFIAKLQHRNLVKLLGYCNEGDESMLIYEYMPNKSLDLFIFDKIRSLTLDWSNRFHIINGIIRGLLYLHHDSRFKIVHRDLKASNILLDVDMNPKISDFGLARMFRDQENEANTNRVVGTLGYIAPEYAIDGTYSEKSDVFSFGVLVLEIVSGKTNRGFSCQMDDDNLLAHAWRLYEEGKALELLGAYMRDSCVDSQVLRSIHIGLLCVQHHAKDRPTMLSVALMFDQDCALPAPKQPAFFSEGTIPNVNQISISEVTMTTLEPR</sequence>
<dbReference type="Gene3D" id="2.90.10.10">
    <property type="entry name" value="Bulb-type lectin domain"/>
    <property type="match status" value="1"/>
</dbReference>
<keyword evidence="2 11" id="KW-0808">Transferase</keyword>
<dbReference type="GO" id="GO:0048544">
    <property type="term" value="P:recognition of pollen"/>
    <property type="evidence" value="ECO:0007669"/>
    <property type="project" value="InterPro"/>
</dbReference>
<evidence type="ECO:0000256" key="1">
    <source>
        <dbReference type="ARBA" id="ARBA00022527"/>
    </source>
</evidence>
<name>A0A251T585_HELAN</name>
<dbReference type="GO" id="GO:0006955">
    <property type="term" value="P:immune response"/>
    <property type="evidence" value="ECO:0000318"/>
    <property type="project" value="GO_Central"/>
</dbReference>
<dbReference type="Gene3D" id="3.50.4.10">
    <property type="entry name" value="Hepatocyte Growth Factor"/>
    <property type="match status" value="1"/>
</dbReference>
<keyword evidence="12" id="KW-1133">Transmembrane helix</keyword>
<evidence type="ECO:0000256" key="6">
    <source>
        <dbReference type="ARBA" id="ARBA00022840"/>
    </source>
</evidence>
<dbReference type="FunFam" id="3.30.200.20:FF:000195">
    <property type="entry name" value="G-type lectin S-receptor-like serine/threonine-protein kinase"/>
    <property type="match status" value="1"/>
</dbReference>
<dbReference type="OMA" id="ASYKEMY"/>
<feature type="chain" id="PRO_5012806711" description="Receptor-like serine/threonine-protein kinase" evidence="13">
    <location>
        <begin position="19"/>
        <end position="814"/>
    </location>
</feature>
<dbReference type="PROSITE" id="PS50948">
    <property type="entry name" value="PAN"/>
    <property type="match status" value="1"/>
</dbReference>
<dbReference type="Gene3D" id="1.10.510.10">
    <property type="entry name" value="Transferase(Phosphotransferase) domain 1"/>
    <property type="match status" value="1"/>
</dbReference>
<dbReference type="CDD" id="cd00028">
    <property type="entry name" value="B_lectin"/>
    <property type="match status" value="1"/>
</dbReference>
<dbReference type="Pfam" id="PF08276">
    <property type="entry name" value="PAN_2"/>
    <property type="match status" value="1"/>
</dbReference>
<dbReference type="SUPFAM" id="SSF56112">
    <property type="entry name" value="Protein kinase-like (PK-like)"/>
    <property type="match status" value="1"/>
</dbReference>
<dbReference type="InterPro" id="IPR008271">
    <property type="entry name" value="Ser/Thr_kinase_AS"/>
</dbReference>
<dbReference type="InterPro" id="IPR000858">
    <property type="entry name" value="S_locus_glycoprot_dom"/>
</dbReference>
<dbReference type="GO" id="GO:0005886">
    <property type="term" value="C:plasma membrane"/>
    <property type="evidence" value="ECO:0000318"/>
    <property type="project" value="GO_Central"/>
</dbReference>
<gene>
    <name evidence="17" type="ORF">HannXRQ_Chr12g0377891</name>
</gene>
<evidence type="ECO:0000259" key="15">
    <source>
        <dbReference type="PROSITE" id="PS50927"/>
    </source>
</evidence>
<dbReference type="FunFam" id="1.10.510.10:FF:000060">
    <property type="entry name" value="G-type lectin S-receptor-like serine/threonine-protein kinase"/>
    <property type="match status" value="1"/>
</dbReference>
<dbReference type="InterPro" id="IPR003609">
    <property type="entry name" value="Pan_app"/>
</dbReference>
<evidence type="ECO:0000259" key="16">
    <source>
        <dbReference type="PROSITE" id="PS50948"/>
    </source>
</evidence>
<evidence type="ECO:0000256" key="13">
    <source>
        <dbReference type="SAM" id="SignalP"/>
    </source>
</evidence>
<dbReference type="GO" id="GO:0106310">
    <property type="term" value="F:protein serine kinase activity"/>
    <property type="evidence" value="ECO:0007669"/>
    <property type="project" value="RHEA"/>
</dbReference>
<dbReference type="GO" id="GO:0007165">
    <property type="term" value="P:signal transduction"/>
    <property type="evidence" value="ECO:0000318"/>
    <property type="project" value="GO_Central"/>
</dbReference>
<dbReference type="InterPro" id="IPR001480">
    <property type="entry name" value="Bulb-type_lectin_dom"/>
</dbReference>
<keyword evidence="4 11" id="KW-0547">Nucleotide-binding</keyword>
<dbReference type="EC" id="2.7.11.1" evidence="11"/>
<dbReference type="GO" id="GO:0005524">
    <property type="term" value="F:ATP binding"/>
    <property type="evidence" value="ECO:0007669"/>
    <property type="project" value="UniProtKB-KW"/>
</dbReference>
<dbReference type="InterPro" id="IPR011009">
    <property type="entry name" value="Kinase-like_dom_sf"/>
</dbReference>
<dbReference type="InterPro" id="IPR000719">
    <property type="entry name" value="Prot_kinase_dom"/>
</dbReference>
<dbReference type="PANTHER" id="PTHR32444">
    <property type="entry name" value="BULB-TYPE LECTIN DOMAIN-CONTAINING PROTEIN"/>
    <property type="match status" value="1"/>
</dbReference>
<evidence type="ECO:0000256" key="8">
    <source>
        <dbReference type="ARBA" id="ARBA00023180"/>
    </source>
</evidence>